<gene>
    <name evidence="9" type="ORF">C4F40_10890</name>
</gene>
<organism evidence="9 10">
    <name type="scientific">Sphingobacterium pedocola</name>
    <dbReference type="NCBI Taxonomy" id="2082722"/>
    <lineage>
        <taxon>Bacteria</taxon>
        <taxon>Pseudomonadati</taxon>
        <taxon>Bacteroidota</taxon>
        <taxon>Sphingobacteriia</taxon>
        <taxon>Sphingobacteriales</taxon>
        <taxon>Sphingobacteriaceae</taxon>
        <taxon>Sphingobacterium</taxon>
    </lineage>
</organism>
<comment type="caution">
    <text evidence="9">The sequence shown here is derived from an EMBL/GenBank/DDBJ whole genome shotgun (WGS) entry which is preliminary data.</text>
</comment>
<comment type="catalytic activity">
    <reaction evidence="1">
        <text>Hydrolysis of terminal non-reducing alpha-L-rhamnose residues in alpha-L-rhamnosides.</text>
        <dbReference type="EC" id="3.2.1.40"/>
    </reaction>
</comment>
<dbReference type="EC" id="3.2.1.40" evidence="2"/>
<evidence type="ECO:0000256" key="3">
    <source>
        <dbReference type="ARBA" id="ARBA00022801"/>
    </source>
</evidence>
<dbReference type="PANTHER" id="PTHR33307:SF6">
    <property type="entry name" value="ALPHA-RHAMNOSIDASE (EUROFUNG)-RELATED"/>
    <property type="match status" value="1"/>
</dbReference>
<dbReference type="PIRSF" id="PIRSF010631">
    <property type="entry name" value="A-rhamnsds"/>
    <property type="match status" value="1"/>
</dbReference>
<evidence type="ECO:0000256" key="1">
    <source>
        <dbReference type="ARBA" id="ARBA00001445"/>
    </source>
</evidence>
<dbReference type="Gene3D" id="2.60.420.10">
    <property type="entry name" value="Maltose phosphorylase, domain 3"/>
    <property type="match status" value="1"/>
</dbReference>
<dbReference type="PANTHER" id="PTHR33307">
    <property type="entry name" value="ALPHA-RHAMNOSIDASE (EUROFUNG)"/>
    <property type="match status" value="1"/>
</dbReference>
<evidence type="ECO:0000313" key="10">
    <source>
        <dbReference type="Proteomes" id="UP000618319"/>
    </source>
</evidence>
<evidence type="ECO:0000256" key="2">
    <source>
        <dbReference type="ARBA" id="ARBA00012652"/>
    </source>
</evidence>
<reference evidence="9 10" key="1">
    <citation type="submission" date="2018-02" db="EMBL/GenBank/DDBJ databases">
        <title>Sphingobacterium KA21.</title>
        <authorList>
            <person name="Vasarhelyi B.M."/>
            <person name="Deshmukh S."/>
            <person name="Balint B."/>
            <person name="Kukolya J."/>
        </authorList>
    </citation>
    <scope>NUCLEOTIDE SEQUENCE [LARGE SCALE GENOMIC DNA]</scope>
    <source>
        <strain evidence="9 10">Ka21</strain>
    </source>
</reference>
<evidence type="ECO:0000313" key="9">
    <source>
        <dbReference type="EMBL" id="MBE8721229.1"/>
    </source>
</evidence>
<evidence type="ECO:0000256" key="4">
    <source>
        <dbReference type="SAM" id="SignalP"/>
    </source>
</evidence>
<dbReference type="Pfam" id="PF05592">
    <property type="entry name" value="Bac_rhamnosid"/>
    <property type="match status" value="1"/>
</dbReference>
<dbReference type="InterPro" id="IPR016007">
    <property type="entry name" value="Alpha_rhamnosid"/>
</dbReference>
<dbReference type="Gene3D" id="2.60.120.260">
    <property type="entry name" value="Galactose-binding domain-like"/>
    <property type="match status" value="2"/>
</dbReference>
<dbReference type="SUPFAM" id="SSF49785">
    <property type="entry name" value="Galactose-binding domain-like"/>
    <property type="match status" value="1"/>
</dbReference>
<feature type="domain" description="Alpha-L-rhamnosidase C-terminal" evidence="8">
    <location>
        <begin position="821"/>
        <end position="888"/>
    </location>
</feature>
<dbReference type="Pfam" id="PF17390">
    <property type="entry name" value="Bac_rhamnosid_C"/>
    <property type="match status" value="1"/>
</dbReference>
<dbReference type="InterPro" id="IPR012341">
    <property type="entry name" value="6hp_glycosidase-like_sf"/>
</dbReference>
<dbReference type="RefSeq" id="WP_196938453.1">
    <property type="nucleotide sequence ID" value="NZ_MU158689.1"/>
</dbReference>
<feature type="domain" description="Alpha-L-rhamnosidase six-hairpin glycosidase" evidence="7">
    <location>
        <begin position="488"/>
        <end position="818"/>
    </location>
</feature>
<keyword evidence="3" id="KW-0378">Hydrolase</keyword>
<accession>A0ABR9T7A4</accession>
<dbReference type="InterPro" id="IPR013783">
    <property type="entry name" value="Ig-like_fold"/>
</dbReference>
<evidence type="ECO:0000259" key="6">
    <source>
        <dbReference type="Pfam" id="PF08531"/>
    </source>
</evidence>
<dbReference type="InterPro" id="IPR008902">
    <property type="entry name" value="Rhamnosid_concanavalin"/>
</dbReference>
<dbReference type="EMBL" id="PSKQ01000019">
    <property type="protein sequence ID" value="MBE8721229.1"/>
    <property type="molecule type" value="Genomic_DNA"/>
</dbReference>
<proteinExistence type="predicted"/>
<dbReference type="InterPro" id="IPR008928">
    <property type="entry name" value="6-hairpin_glycosidase_sf"/>
</dbReference>
<dbReference type="SUPFAM" id="SSF49265">
    <property type="entry name" value="Fibronectin type III"/>
    <property type="match status" value="1"/>
</dbReference>
<dbReference type="InterPro" id="IPR008979">
    <property type="entry name" value="Galactose-bd-like_sf"/>
</dbReference>
<feature type="domain" description="Alpha-L-rhamnosidase concanavalin-like" evidence="5">
    <location>
        <begin position="369"/>
        <end position="482"/>
    </location>
</feature>
<dbReference type="InterPro" id="IPR013737">
    <property type="entry name" value="Bac_rhamnosid_N"/>
</dbReference>
<evidence type="ECO:0000259" key="8">
    <source>
        <dbReference type="Pfam" id="PF17390"/>
    </source>
</evidence>
<protein>
    <recommendedName>
        <fullName evidence="2">alpha-L-rhamnosidase</fullName>
        <ecNumber evidence="2">3.2.1.40</ecNumber>
    </recommendedName>
</protein>
<dbReference type="Pfam" id="PF25788">
    <property type="entry name" value="Ig_Rha78A_N"/>
    <property type="match status" value="1"/>
</dbReference>
<dbReference type="Pfam" id="PF08531">
    <property type="entry name" value="Bac_rhamnosid_N"/>
    <property type="match status" value="1"/>
</dbReference>
<keyword evidence="4" id="KW-0732">Signal</keyword>
<dbReference type="Proteomes" id="UP000618319">
    <property type="component" value="Unassembled WGS sequence"/>
</dbReference>
<dbReference type="InterPro" id="IPR035396">
    <property type="entry name" value="Bac_rhamnosid6H"/>
</dbReference>
<sequence length="925" mass="103374">MNLFFKVTAVLLLATASLFSASAESQKNTLTLQPGILSCEYIPNPLGLETATPRFSWTLAASARNQMQQAYEILVSDNLKDAKSGKGNMWQPGKINSDQSLHVTYAGKPLKSFKRYYWRIRVYNQDGVSSPWSKPVWFETAMLNQGDWTAQWIGDGSPQFEKDEDFYQEDPSPLFRKQFQASKKPASARLYISGHGYYEAYINGEKVGDHVLDPGWTSRAKQALYSVYDVTPLIRKGNNTTGVMLGNGFYNPLPLRLFGAHDIRQAQETGRPCLKAEIHITYTDGTTEKIITDESWMTAPGPIIRNSVYLGEHYDATKEVANWNTNSPAQTLTGWKKAVLTTGPTGKLSVQMQPPVRITKVLQPIGVKEVKPGTFVFDMGQNFAGVARIKVQGPAGKQITLKYGEDVYKDGSLNFMTAVTGQIKRGNGGPGAPHIAWQEDSYTLKGSGVEVWSPRFTFHSFRYVEVTGWPGTPTLDAVEGLRMNADLEQNGTFSCSNALFNKINGIAQWTFLSNVFSVQSDCPAREKLGYGGDIVGTAETFIYNYDMANFYKKAIQDFRNDQRANGGFTETAPYVGIADHGQGGGTGPLGWQLAYPFMLKQLYDFYGDKQVIEEGYPAFRRQMDFLKTQTTDYLFYKDIGDHEALGPKPDALTAALFYYHHAILIAEFAEILGKSSDAANYKELAETIKAAVNQKYAADTTGKYDNGTQSAQIFALYYDMPDTKQQPKVFTKLEEAFANKDWHLSTGIFATKMMFDVLRRQDQNEMAYRIANQRDFPGWGHMVANGATTLWETWAYSDNTYSQNHPMFGSIVEWYYRSLLGINSAGAAFQKIIIKPQPAGDLTWAKGSYQSVRGNISSSWKIEDNSFKLDVQIPANCRAEIWLPLRGNGFSVKGEMLDKADKDIKFLRSEVGYAVYEVGSGVYSF</sequence>
<dbReference type="Pfam" id="PF17389">
    <property type="entry name" value="Bac_rhamnosid6H"/>
    <property type="match status" value="1"/>
</dbReference>
<dbReference type="SUPFAM" id="SSF48208">
    <property type="entry name" value="Six-hairpin glycosidases"/>
    <property type="match status" value="1"/>
</dbReference>
<feature type="domain" description="Bacterial alpha-L-rhamnosidase N-terminal" evidence="6">
    <location>
        <begin position="183"/>
        <end position="360"/>
    </location>
</feature>
<feature type="signal peptide" evidence="4">
    <location>
        <begin position="1"/>
        <end position="23"/>
    </location>
</feature>
<dbReference type="InterPro" id="IPR036116">
    <property type="entry name" value="FN3_sf"/>
</dbReference>
<dbReference type="InterPro" id="IPR035398">
    <property type="entry name" value="Bac_rhamnosid_C"/>
</dbReference>
<dbReference type="Gene3D" id="1.50.10.10">
    <property type="match status" value="1"/>
</dbReference>
<keyword evidence="10" id="KW-1185">Reference proteome</keyword>
<feature type="chain" id="PRO_5045795451" description="alpha-L-rhamnosidase" evidence="4">
    <location>
        <begin position="24"/>
        <end position="925"/>
    </location>
</feature>
<name>A0ABR9T7A4_9SPHI</name>
<dbReference type="Gene3D" id="2.60.40.10">
    <property type="entry name" value="Immunoglobulins"/>
    <property type="match status" value="1"/>
</dbReference>
<evidence type="ECO:0000259" key="7">
    <source>
        <dbReference type="Pfam" id="PF17389"/>
    </source>
</evidence>
<evidence type="ECO:0000259" key="5">
    <source>
        <dbReference type="Pfam" id="PF05592"/>
    </source>
</evidence>